<dbReference type="NCBIfam" id="TIGR00317">
    <property type="entry name" value="cobS"/>
    <property type="match status" value="1"/>
</dbReference>
<evidence type="ECO:0000256" key="13">
    <source>
        <dbReference type="ARBA" id="ARBA00023136"/>
    </source>
</evidence>
<keyword evidence="8 19" id="KW-0169">Cobalamin biosynthesis</keyword>
<dbReference type="GO" id="GO:0008818">
    <property type="term" value="F:cobalamin 5'-phosphate synthase activity"/>
    <property type="evidence" value="ECO:0007669"/>
    <property type="project" value="UniProtKB-UniRule"/>
</dbReference>
<dbReference type="GO" id="GO:0005886">
    <property type="term" value="C:plasma membrane"/>
    <property type="evidence" value="ECO:0007669"/>
    <property type="project" value="UniProtKB-SubCell"/>
</dbReference>
<feature type="transmembrane region" description="Helical" evidence="19">
    <location>
        <begin position="34"/>
        <end position="57"/>
    </location>
</feature>
<evidence type="ECO:0000256" key="11">
    <source>
        <dbReference type="ARBA" id="ARBA00022842"/>
    </source>
</evidence>
<evidence type="ECO:0000256" key="18">
    <source>
        <dbReference type="ARBA" id="ARBA00049504"/>
    </source>
</evidence>
<evidence type="ECO:0000256" key="2">
    <source>
        <dbReference type="ARBA" id="ARBA00004651"/>
    </source>
</evidence>
<evidence type="ECO:0000313" key="21">
    <source>
        <dbReference type="Proteomes" id="UP000183635"/>
    </source>
</evidence>
<evidence type="ECO:0000256" key="14">
    <source>
        <dbReference type="ARBA" id="ARBA00025228"/>
    </source>
</evidence>
<evidence type="ECO:0000256" key="5">
    <source>
        <dbReference type="ARBA" id="ARBA00013200"/>
    </source>
</evidence>
<dbReference type="HAMAP" id="MF_00719">
    <property type="entry name" value="CobS"/>
    <property type="match status" value="1"/>
</dbReference>
<dbReference type="OrthoDB" id="9794626at2"/>
<evidence type="ECO:0000256" key="17">
    <source>
        <dbReference type="ARBA" id="ARBA00048623"/>
    </source>
</evidence>
<gene>
    <name evidence="19" type="primary">cobS</name>
    <name evidence="20" type="ORF">SAMN04488021_12421</name>
</gene>
<evidence type="ECO:0000256" key="15">
    <source>
        <dbReference type="ARBA" id="ARBA00032605"/>
    </source>
</evidence>
<keyword evidence="10 19" id="KW-0812">Transmembrane</keyword>
<dbReference type="AlphaFoldDB" id="A0A1I3BRV4"/>
<comment type="pathway">
    <text evidence="3 19">Cofactor biosynthesis; adenosylcobalamin biosynthesis; adenosylcobalamin from cob(II)yrinate a,c-diamide: step 7/7.</text>
</comment>
<accession>A0A1I3BRV4</accession>
<keyword evidence="13 19" id="KW-0472">Membrane</keyword>
<feature type="transmembrane region" description="Helical" evidence="19">
    <location>
        <begin position="63"/>
        <end position="81"/>
    </location>
</feature>
<dbReference type="RefSeq" id="WP_074968827.1">
    <property type="nucleotide sequence ID" value="NZ_CBCRYP010000024.1"/>
</dbReference>
<keyword evidence="9 19" id="KW-0808">Transferase</keyword>
<evidence type="ECO:0000256" key="16">
    <source>
        <dbReference type="ARBA" id="ARBA00032853"/>
    </source>
</evidence>
<dbReference type="EMBL" id="FOPU01000024">
    <property type="protein sequence ID" value="SFH64910.1"/>
    <property type="molecule type" value="Genomic_DNA"/>
</dbReference>
<evidence type="ECO:0000256" key="9">
    <source>
        <dbReference type="ARBA" id="ARBA00022679"/>
    </source>
</evidence>
<evidence type="ECO:0000256" key="12">
    <source>
        <dbReference type="ARBA" id="ARBA00022989"/>
    </source>
</evidence>
<keyword evidence="12 19" id="KW-1133">Transmembrane helix</keyword>
<dbReference type="GO" id="GO:0051073">
    <property type="term" value="F:adenosylcobinamide-GDP ribazoletransferase activity"/>
    <property type="evidence" value="ECO:0007669"/>
    <property type="project" value="UniProtKB-UniRule"/>
</dbReference>
<sequence length="252" mass="24753">MPDPAGEAATALVWLTRLPLGRFLPRQAPALARAAWAFPLAGLAVALPAGGLIWVAAALGLPPLAWALLALAATAWLTGALHEDGLADFADGCGSPDRARALEIMRDSRVGSYGVIALLLSFGLRAAALAAMAPAAAAAALVGAAALSRAGMAAGLAFLPPARPEGLGRLAGRASAGQALAAAAIGAAVLAWPAARDGQSAGAWLAALACCAAAQLVVARSARRRLGGQTGDVLGAMQQAGEIGALLALAAT</sequence>
<dbReference type="Proteomes" id="UP000183635">
    <property type="component" value="Unassembled WGS sequence"/>
</dbReference>
<evidence type="ECO:0000256" key="6">
    <source>
        <dbReference type="ARBA" id="ARBA00015850"/>
    </source>
</evidence>
<keyword evidence="7 19" id="KW-1003">Cell membrane</keyword>
<protein>
    <recommendedName>
        <fullName evidence="6 19">Adenosylcobinamide-GDP ribazoletransferase</fullName>
        <ecNumber evidence="5 19">2.7.8.26</ecNumber>
    </recommendedName>
    <alternativeName>
        <fullName evidence="16 19">Cobalamin synthase</fullName>
    </alternativeName>
    <alternativeName>
        <fullName evidence="15 19">Cobalamin-5'-phosphate synthase</fullName>
    </alternativeName>
</protein>
<comment type="catalytic activity">
    <reaction evidence="18 19">
        <text>alpha-ribazole 5'-phosphate + adenosylcob(III)inamide-GDP = adenosylcob(III)alamin 5'-phosphate + GMP + H(+)</text>
        <dbReference type="Rhea" id="RHEA:23560"/>
        <dbReference type="ChEBI" id="CHEBI:15378"/>
        <dbReference type="ChEBI" id="CHEBI:57918"/>
        <dbReference type="ChEBI" id="CHEBI:58115"/>
        <dbReference type="ChEBI" id="CHEBI:60487"/>
        <dbReference type="ChEBI" id="CHEBI:60493"/>
        <dbReference type="EC" id="2.7.8.26"/>
    </reaction>
</comment>
<reference evidence="20 21" key="1">
    <citation type="submission" date="2016-10" db="EMBL/GenBank/DDBJ databases">
        <authorList>
            <person name="de Groot N.N."/>
        </authorList>
    </citation>
    <scope>NUCLEOTIDE SEQUENCE [LARGE SCALE GENOMIC DNA]</scope>
    <source>
        <strain evidence="20 21">DSM 8537</strain>
    </source>
</reference>
<evidence type="ECO:0000313" key="20">
    <source>
        <dbReference type="EMBL" id="SFH64910.1"/>
    </source>
</evidence>
<evidence type="ECO:0000256" key="1">
    <source>
        <dbReference type="ARBA" id="ARBA00001946"/>
    </source>
</evidence>
<comment type="similarity">
    <text evidence="4 19">Belongs to the CobS family.</text>
</comment>
<evidence type="ECO:0000256" key="8">
    <source>
        <dbReference type="ARBA" id="ARBA00022573"/>
    </source>
</evidence>
<dbReference type="UniPathway" id="UPA00148">
    <property type="reaction ID" value="UER00238"/>
</dbReference>
<comment type="function">
    <text evidence="14 19">Joins adenosylcobinamide-GDP and alpha-ribazole to generate adenosylcobalamin (Ado-cobalamin). Also synthesizes adenosylcobalamin 5'-phosphate from adenosylcobinamide-GDP and alpha-ribazole 5'-phosphate.</text>
</comment>
<evidence type="ECO:0000256" key="3">
    <source>
        <dbReference type="ARBA" id="ARBA00004663"/>
    </source>
</evidence>
<proteinExistence type="inferred from homology"/>
<evidence type="ECO:0000256" key="4">
    <source>
        <dbReference type="ARBA" id="ARBA00010561"/>
    </source>
</evidence>
<comment type="subcellular location">
    <subcellularLocation>
        <location evidence="2 19">Cell membrane</location>
        <topology evidence="2 19">Multi-pass membrane protein</topology>
    </subcellularLocation>
</comment>
<name>A0A1I3BRV4_9RHOB</name>
<comment type="catalytic activity">
    <reaction evidence="17 19">
        <text>alpha-ribazole + adenosylcob(III)inamide-GDP = adenosylcob(III)alamin + GMP + H(+)</text>
        <dbReference type="Rhea" id="RHEA:16049"/>
        <dbReference type="ChEBI" id="CHEBI:10329"/>
        <dbReference type="ChEBI" id="CHEBI:15378"/>
        <dbReference type="ChEBI" id="CHEBI:18408"/>
        <dbReference type="ChEBI" id="CHEBI:58115"/>
        <dbReference type="ChEBI" id="CHEBI:60487"/>
        <dbReference type="EC" id="2.7.8.26"/>
    </reaction>
</comment>
<keyword evidence="11 19" id="KW-0460">Magnesium</keyword>
<feature type="transmembrane region" description="Helical" evidence="19">
    <location>
        <begin position="137"/>
        <end position="159"/>
    </location>
</feature>
<dbReference type="PANTHER" id="PTHR34148:SF1">
    <property type="entry name" value="ADENOSYLCOBINAMIDE-GDP RIBAZOLETRANSFERASE"/>
    <property type="match status" value="1"/>
</dbReference>
<feature type="transmembrane region" description="Helical" evidence="19">
    <location>
        <begin position="201"/>
        <end position="219"/>
    </location>
</feature>
<dbReference type="InterPro" id="IPR003805">
    <property type="entry name" value="CobS"/>
</dbReference>
<evidence type="ECO:0000256" key="19">
    <source>
        <dbReference type="HAMAP-Rule" id="MF_00719"/>
    </source>
</evidence>
<feature type="transmembrane region" description="Helical" evidence="19">
    <location>
        <begin position="179"/>
        <end position="195"/>
    </location>
</feature>
<dbReference type="Pfam" id="PF02654">
    <property type="entry name" value="CobS"/>
    <property type="match status" value="1"/>
</dbReference>
<evidence type="ECO:0000256" key="7">
    <source>
        <dbReference type="ARBA" id="ARBA00022475"/>
    </source>
</evidence>
<dbReference type="PANTHER" id="PTHR34148">
    <property type="entry name" value="ADENOSYLCOBINAMIDE-GDP RIBAZOLETRANSFERASE"/>
    <property type="match status" value="1"/>
</dbReference>
<dbReference type="STRING" id="34004.SAMN04488021_12421"/>
<dbReference type="GO" id="GO:0009236">
    <property type="term" value="P:cobalamin biosynthetic process"/>
    <property type="evidence" value="ECO:0007669"/>
    <property type="project" value="UniProtKB-UniRule"/>
</dbReference>
<comment type="cofactor">
    <cofactor evidence="1 19">
        <name>Mg(2+)</name>
        <dbReference type="ChEBI" id="CHEBI:18420"/>
    </cofactor>
</comment>
<feature type="transmembrane region" description="Helical" evidence="19">
    <location>
        <begin position="110"/>
        <end position="131"/>
    </location>
</feature>
<dbReference type="EC" id="2.7.8.26" evidence="5 19"/>
<organism evidence="20 21">
    <name type="scientific">Paracoccus aminovorans</name>
    <dbReference type="NCBI Taxonomy" id="34004"/>
    <lineage>
        <taxon>Bacteria</taxon>
        <taxon>Pseudomonadati</taxon>
        <taxon>Pseudomonadota</taxon>
        <taxon>Alphaproteobacteria</taxon>
        <taxon>Rhodobacterales</taxon>
        <taxon>Paracoccaceae</taxon>
        <taxon>Paracoccus</taxon>
    </lineage>
</organism>
<evidence type="ECO:0000256" key="10">
    <source>
        <dbReference type="ARBA" id="ARBA00022692"/>
    </source>
</evidence>
<keyword evidence="21" id="KW-1185">Reference proteome</keyword>